<evidence type="ECO:0000256" key="6">
    <source>
        <dbReference type="SAM" id="MobiDB-lite"/>
    </source>
</evidence>
<dbReference type="EMBL" id="BAABJM010000002">
    <property type="protein sequence ID" value="GAA5050064.1"/>
    <property type="molecule type" value="Genomic_DNA"/>
</dbReference>
<evidence type="ECO:0000259" key="7">
    <source>
        <dbReference type="Pfam" id="PF00082"/>
    </source>
</evidence>
<dbReference type="InterPro" id="IPR022398">
    <property type="entry name" value="Peptidase_S8_His-AS"/>
</dbReference>
<dbReference type="InterPro" id="IPR034073">
    <property type="entry name" value="Subtilisin_DY-like_dom"/>
</dbReference>
<dbReference type="Proteomes" id="UP001500603">
    <property type="component" value="Unassembled WGS sequence"/>
</dbReference>
<evidence type="ECO:0000313" key="8">
    <source>
        <dbReference type="EMBL" id="GAA5050064.1"/>
    </source>
</evidence>
<evidence type="ECO:0000256" key="2">
    <source>
        <dbReference type="ARBA" id="ARBA00022670"/>
    </source>
</evidence>
<dbReference type="SUPFAM" id="SSF52743">
    <property type="entry name" value="Subtilisin-like"/>
    <property type="match status" value="1"/>
</dbReference>
<dbReference type="PROSITE" id="PS00137">
    <property type="entry name" value="SUBTILASE_HIS"/>
    <property type="match status" value="1"/>
</dbReference>
<dbReference type="PRINTS" id="PR00723">
    <property type="entry name" value="SUBTILISIN"/>
</dbReference>
<dbReference type="InterPro" id="IPR050131">
    <property type="entry name" value="Peptidase_S8_subtilisin-like"/>
</dbReference>
<evidence type="ECO:0000256" key="4">
    <source>
        <dbReference type="ARBA" id="ARBA00022825"/>
    </source>
</evidence>
<keyword evidence="9" id="KW-1185">Reference proteome</keyword>
<organism evidence="8 9">
    <name type="scientific">Nocardia callitridis</name>
    <dbReference type="NCBI Taxonomy" id="648753"/>
    <lineage>
        <taxon>Bacteria</taxon>
        <taxon>Bacillati</taxon>
        <taxon>Actinomycetota</taxon>
        <taxon>Actinomycetes</taxon>
        <taxon>Mycobacteriales</taxon>
        <taxon>Nocardiaceae</taxon>
        <taxon>Nocardia</taxon>
    </lineage>
</organism>
<dbReference type="InterPro" id="IPR015500">
    <property type="entry name" value="Peptidase_S8_subtilisin-rel"/>
</dbReference>
<dbReference type="InterPro" id="IPR023828">
    <property type="entry name" value="Peptidase_S8_Ser-AS"/>
</dbReference>
<dbReference type="CDD" id="cd04843">
    <property type="entry name" value="Peptidases_S8_11"/>
    <property type="match status" value="1"/>
</dbReference>
<evidence type="ECO:0000256" key="1">
    <source>
        <dbReference type="ARBA" id="ARBA00011073"/>
    </source>
</evidence>
<gene>
    <name evidence="8" type="ORF">GCM10023318_19810</name>
</gene>
<evidence type="ECO:0000256" key="5">
    <source>
        <dbReference type="PROSITE-ProRule" id="PRU01240"/>
    </source>
</evidence>
<evidence type="ECO:0000256" key="3">
    <source>
        <dbReference type="ARBA" id="ARBA00022801"/>
    </source>
</evidence>
<accession>A0ABP9K4Z3</accession>
<dbReference type="PROSITE" id="PS00138">
    <property type="entry name" value="SUBTILASE_SER"/>
    <property type="match status" value="1"/>
</dbReference>
<reference evidence="9" key="1">
    <citation type="journal article" date="2019" name="Int. J. Syst. Evol. Microbiol.">
        <title>The Global Catalogue of Microorganisms (GCM) 10K type strain sequencing project: providing services to taxonomists for standard genome sequencing and annotation.</title>
        <authorList>
            <consortium name="The Broad Institute Genomics Platform"/>
            <consortium name="The Broad Institute Genome Sequencing Center for Infectious Disease"/>
            <person name="Wu L."/>
            <person name="Ma J."/>
        </authorList>
    </citation>
    <scope>NUCLEOTIDE SEQUENCE [LARGE SCALE GENOMIC DNA]</scope>
    <source>
        <strain evidence="9">JCM 18298</strain>
    </source>
</reference>
<keyword evidence="2" id="KW-0645">Protease</keyword>
<comment type="caution">
    <text evidence="8">The sequence shown here is derived from an EMBL/GenBank/DDBJ whole genome shotgun (WGS) entry which is preliminary data.</text>
</comment>
<proteinExistence type="inferred from homology"/>
<comment type="caution">
    <text evidence="5">Lacks conserved residue(s) required for the propagation of feature annotation.</text>
</comment>
<comment type="similarity">
    <text evidence="1 5">Belongs to the peptidase S8 family.</text>
</comment>
<protein>
    <recommendedName>
        <fullName evidence="7">Peptidase S8/S53 domain-containing protein</fullName>
    </recommendedName>
</protein>
<evidence type="ECO:0000313" key="9">
    <source>
        <dbReference type="Proteomes" id="UP001500603"/>
    </source>
</evidence>
<sequence length="475" mass="49932">MATQDRRVRSPEELIVVTHSTETALTPIALTENRGTESRLTDLLPAGASLVRIFGPANRLASRIAETPHADAGFGADYLNYFSVRGVTDELAAVAERLRADDAVNAAYVKPPAELPIAPSIAASTATDEAPATTPSFEQRQGYLDAAPQGIDARWAWTVPGGRGAGVRIVDVEGAWRFSHEDLRANQGGIIGGSPSSDQGWRDHGTAVAGVISGDVNEYGITGIVPDALIRAVSVFEAGSAAAIRTAADALSPGDVILLELHRPGPRFNFTDKPDQAGYIAIEWWPDDFAAIRYATGKGIIVVEAGGNGGQDLDDAIYDTRPAEFPSTWRNPFRGGADDSGAIVVGAGSPPPGFHDADHGPARSRLDFSNFGSRVDTQGWGLEVTTTGYGDLQGGADEDLWYTDVFSGTSSASPIVVGAVASYQGISAAAGGRKTPEEVRTRLRETGSPQTDAQQRPSSQRIGNLPDLRALNGSS</sequence>
<dbReference type="InterPro" id="IPR000209">
    <property type="entry name" value="Peptidase_S8/S53_dom"/>
</dbReference>
<feature type="domain" description="Peptidase S8/S53" evidence="7">
    <location>
        <begin position="194"/>
        <end position="453"/>
    </location>
</feature>
<dbReference type="Gene3D" id="3.40.50.200">
    <property type="entry name" value="Peptidase S8/S53 domain"/>
    <property type="match status" value="1"/>
</dbReference>
<dbReference type="PROSITE" id="PS51892">
    <property type="entry name" value="SUBTILASE"/>
    <property type="match status" value="1"/>
</dbReference>
<dbReference type="Pfam" id="PF00082">
    <property type="entry name" value="Peptidase_S8"/>
    <property type="match status" value="1"/>
</dbReference>
<keyword evidence="3" id="KW-0378">Hydrolase</keyword>
<feature type="compositionally biased region" description="Polar residues" evidence="6">
    <location>
        <begin position="447"/>
        <end position="462"/>
    </location>
</feature>
<feature type="compositionally biased region" description="Basic and acidic residues" evidence="6">
    <location>
        <begin position="434"/>
        <end position="445"/>
    </location>
</feature>
<name>A0ABP9K4Z3_9NOCA</name>
<dbReference type="PANTHER" id="PTHR43806:SF11">
    <property type="entry name" value="CEREVISIN-RELATED"/>
    <property type="match status" value="1"/>
</dbReference>
<dbReference type="PANTHER" id="PTHR43806">
    <property type="entry name" value="PEPTIDASE S8"/>
    <property type="match status" value="1"/>
</dbReference>
<feature type="region of interest" description="Disordered" evidence="6">
    <location>
        <begin position="431"/>
        <end position="475"/>
    </location>
</feature>
<keyword evidence="4" id="KW-0720">Serine protease</keyword>
<dbReference type="InterPro" id="IPR036852">
    <property type="entry name" value="Peptidase_S8/S53_dom_sf"/>
</dbReference>